<organism evidence="3 4">
    <name type="scientific">Vitis vinifera</name>
    <name type="common">Grape</name>
    <dbReference type="NCBI Taxonomy" id="29760"/>
    <lineage>
        <taxon>Eukaryota</taxon>
        <taxon>Viridiplantae</taxon>
        <taxon>Streptophyta</taxon>
        <taxon>Embryophyta</taxon>
        <taxon>Tracheophyta</taxon>
        <taxon>Spermatophyta</taxon>
        <taxon>Magnoliopsida</taxon>
        <taxon>eudicotyledons</taxon>
        <taxon>Gunneridae</taxon>
        <taxon>Pentapetalae</taxon>
        <taxon>rosids</taxon>
        <taxon>Vitales</taxon>
        <taxon>Vitaceae</taxon>
        <taxon>Viteae</taxon>
        <taxon>Vitis</taxon>
    </lineage>
</organism>
<gene>
    <name evidence="3" type="ORF">CK203_047180</name>
</gene>
<feature type="compositionally biased region" description="Acidic residues" evidence="2">
    <location>
        <begin position="341"/>
        <end position="360"/>
    </location>
</feature>
<protein>
    <submittedName>
        <fullName evidence="3">Uncharacterized protein</fullName>
    </submittedName>
</protein>
<reference evidence="3 4" key="1">
    <citation type="journal article" date="2018" name="PLoS Genet.">
        <title>Population sequencing reveals clonal diversity and ancestral inbreeding in the grapevine cultivar Chardonnay.</title>
        <authorList>
            <person name="Roach M.J."/>
            <person name="Johnson D.L."/>
            <person name="Bohlmann J."/>
            <person name="van Vuuren H.J."/>
            <person name="Jones S.J."/>
            <person name="Pretorius I.S."/>
            <person name="Schmidt S.A."/>
            <person name="Borneman A.R."/>
        </authorList>
    </citation>
    <scope>NUCLEOTIDE SEQUENCE [LARGE SCALE GENOMIC DNA]</scope>
    <source>
        <strain evidence="4">cv. Chardonnay</strain>
        <tissue evidence="3">Leaf</tissue>
    </source>
</reference>
<dbReference type="EMBL" id="QGNW01000353">
    <property type="protein sequence ID" value="RVW75242.1"/>
    <property type="molecule type" value="Genomic_DNA"/>
</dbReference>
<dbReference type="Proteomes" id="UP000288805">
    <property type="component" value="Unassembled WGS sequence"/>
</dbReference>
<comment type="caution">
    <text evidence="3">The sequence shown here is derived from an EMBL/GenBank/DDBJ whole genome shotgun (WGS) entry which is preliminary data.</text>
</comment>
<evidence type="ECO:0000256" key="2">
    <source>
        <dbReference type="SAM" id="MobiDB-lite"/>
    </source>
</evidence>
<sequence>MGGDLPSLLSFRPAGGRTWRWQAVGDDLASLARYGSPDRGACHVSSWGVRMELLRIAMRAMCYQGEGFRVSASDIGVVRVTALRTSSLLCQFALGFLLPPAPFAGYRSCFGVEPRLGWGCWLCSISVPLLKMPAKKDVVLSSAAGQSGKDASGVVYGEKSVDKLNVRQFYERFCIPNGVFVQLVDGEAVSIEKSTDNAIYFTNEQFNAGAPTDLFNLGRLYAFPSTGDPSSGFNKRGAKGHVLVRGIWAGYWSIWRDRSPQTVRRYGQEGSRSRIGSAWGHFALKDLPFYERARKADAKARQECLDQREEKRQEGTLRKAPGEKDITLSQRLVPRPRRKEEEEEDEEDTFVESEEAEEPEATSSSLQLVVFHSGPSSPSLSRSLLVYKLRTTRGDEEPNSLGSGGEDPAPKVPVPATTRPDGNRASASAPVPPDAAGPSTATMVQADGPGHSSLAMVGTPMPEGVAEVPTSEKAPVERDNAEARHPLGISESVVPLILHLQEWTMSEAVEVVTFGIRYMMRSCEQLFKRLKVAEAMRALYLPASGMAMPGGGEREAIRAEADSLRKEKEALEGQVNEVGQENLQLKREMEELRANLAAQKKELEDLRAGMVAQKEEMEASFAA</sequence>
<evidence type="ECO:0000313" key="4">
    <source>
        <dbReference type="Proteomes" id="UP000288805"/>
    </source>
</evidence>
<evidence type="ECO:0000313" key="3">
    <source>
        <dbReference type="EMBL" id="RVW75242.1"/>
    </source>
</evidence>
<evidence type="ECO:0000256" key="1">
    <source>
        <dbReference type="SAM" id="Coils"/>
    </source>
</evidence>
<feature type="region of interest" description="Disordered" evidence="2">
    <location>
        <begin position="304"/>
        <end position="365"/>
    </location>
</feature>
<proteinExistence type="predicted"/>
<feature type="coiled-coil region" evidence="1">
    <location>
        <begin position="554"/>
        <end position="620"/>
    </location>
</feature>
<dbReference type="AlphaFoldDB" id="A0A438GST2"/>
<feature type="compositionally biased region" description="Basic and acidic residues" evidence="2">
    <location>
        <begin position="304"/>
        <end position="326"/>
    </location>
</feature>
<feature type="region of interest" description="Disordered" evidence="2">
    <location>
        <begin position="394"/>
        <end position="446"/>
    </location>
</feature>
<keyword evidence="1" id="KW-0175">Coiled coil</keyword>
<accession>A0A438GST2</accession>
<name>A0A438GST2_VITVI</name>